<name>Q6VB58_HHV1R</name>
<proteinExistence type="predicted"/>
<dbReference type="EMBL" id="AY344654">
    <property type="protein sequence ID" value="AAR84400.1"/>
    <property type="molecule type" value="Genomic_DNA"/>
</dbReference>
<accession>Q6VB58</accession>
<protein>
    <submittedName>
        <fullName evidence="2">ORF_05L</fullName>
    </submittedName>
</protein>
<evidence type="ECO:0000313" key="2">
    <source>
        <dbReference type="EMBL" id="AAR84400.1"/>
    </source>
</evidence>
<organismHost>
    <name type="scientific">Homo sapiens</name>
    <name type="common">Human</name>
    <dbReference type="NCBI Taxonomy" id="9606"/>
</organismHost>
<reference evidence="2" key="1">
    <citation type="submission" date="2003-07" db="EMBL/GenBank/DDBJ databases">
        <title>Biological and molecular properties of the apathogenic HSV-1 recombinant R15 that protects mice against infection by a pathogenic HSV-1.</title>
        <authorList>
            <person name="Bujanover S."/>
            <person name="Asher Y."/>
            <person name="Darai G."/>
            <person name="Becker Y."/>
        </authorList>
    </citation>
    <scope>NUCLEOTIDE SEQUENCE</scope>
</reference>
<feature type="region of interest" description="Disordered" evidence="1">
    <location>
        <begin position="1"/>
        <end position="49"/>
    </location>
</feature>
<organism evidence="2">
    <name type="scientific">Human herpesvirus 1 (strain R15)</name>
    <name type="common">HHV-1</name>
    <name type="synonym">Human herpes simplex virus 1</name>
    <dbReference type="NCBI Taxonomy" id="36345"/>
    <lineage>
        <taxon>Viruses</taxon>
        <taxon>Duplodnaviria</taxon>
        <taxon>Heunggongvirae</taxon>
        <taxon>Peploviricota</taxon>
        <taxon>Herviviricetes</taxon>
        <taxon>Herpesvirales</taxon>
        <taxon>Orthoherpesviridae</taxon>
        <taxon>Alphaherpesvirinae</taxon>
        <taxon>Simplexvirus</taxon>
        <taxon>Simplexvirus humanalpha1</taxon>
        <taxon>Human herpesvirus 1</taxon>
    </lineage>
</organism>
<sequence length="49" mass="5154">MGPGVPWSWYRPRPQTARAGSPPGGSSQTPQTHPPDAQRGTRGVLGFPA</sequence>
<evidence type="ECO:0000256" key="1">
    <source>
        <dbReference type="SAM" id="MobiDB-lite"/>
    </source>
</evidence>